<proteinExistence type="predicted"/>
<dbReference type="InterPro" id="IPR029044">
    <property type="entry name" value="Nucleotide-diphossugar_trans"/>
</dbReference>
<dbReference type="Gene3D" id="3.90.550.10">
    <property type="entry name" value="Spore Coat Polysaccharide Biosynthesis Protein SpsA, Chain A"/>
    <property type="match status" value="1"/>
</dbReference>
<dbReference type="STRING" id="1385369.N825_21185"/>
<organism evidence="1 2">
    <name type="scientific">Skermanella stibiiresistens SB22</name>
    <dbReference type="NCBI Taxonomy" id="1385369"/>
    <lineage>
        <taxon>Bacteria</taxon>
        <taxon>Pseudomonadati</taxon>
        <taxon>Pseudomonadota</taxon>
        <taxon>Alphaproteobacteria</taxon>
        <taxon>Rhodospirillales</taxon>
        <taxon>Azospirillaceae</taxon>
        <taxon>Skermanella</taxon>
    </lineage>
</organism>
<dbReference type="AlphaFoldDB" id="W9GXA3"/>
<keyword evidence="2" id="KW-1185">Reference proteome</keyword>
<name>W9GXA3_9PROT</name>
<comment type="caution">
    <text evidence="1">The sequence shown here is derived from an EMBL/GenBank/DDBJ whole genome shotgun (WGS) entry which is preliminary data.</text>
</comment>
<protein>
    <recommendedName>
        <fullName evidence="3">Glycosyl transferase</fullName>
    </recommendedName>
</protein>
<reference evidence="1 2" key="1">
    <citation type="submission" date="2013-08" db="EMBL/GenBank/DDBJ databases">
        <title>The genome sequence of Skermanella stibiiresistens.</title>
        <authorList>
            <person name="Zhu W."/>
            <person name="Wang G."/>
        </authorList>
    </citation>
    <scope>NUCLEOTIDE SEQUENCE [LARGE SCALE GENOMIC DNA]</scope>
    <source>
        <strain evidence="1 2">SB22</strain>
    </source>
</reference>
<evidence type="ECO:0000313" key="1">
    <source>
        <dbReference type="EMBL" id="EWY37246.1"/>
    </source>
</evidence>
<dbReference type="SUPFAM" id="SSF53448">
    <property type="entry name" value="Nucleotide-diphospho-sugar transferases"/>
    <property type="match status" value="1"/>
</dbReference>
<sequence>MVAHPPVFIEPPSLEPDAIQKSRTALVTMAIGTDYQTAFQRWYLPGWRSYCERHCFDLYVIDQPVDQSVDLSRKSLHWQKLLMPSLPRLRDYDRVVWVDADIVINSRIAPDLTAGVPPERIGVVDATPGMVAPDDTFNQYGRFLLLNALLMTFKNASRADDHRTLVADMTVEDMYRLKGLTPPVDKYVNTGVIVCSPRHHAEYLLDMYMRYDADIWDFENSAVSWELLSAGIVDFIDPRFNVVWAWEAALHYPFVHDLDFYNANTDLVRMCVNTAYRNAFFLHLAGSMAKVLAPAIDREADTIAELVIGDYERRRASIDMVSCAEGEAMIRNSTGVRWPF</sequence>
<accession>W9GXA3</accession>
<dbReference type="EMBL" id="AVFL01000029">
    <property type="protein sequence ID" value="EWY37246.1"/>
    <property type="molecule type" value="Genomic_DNA"/>
</dbReference>
<evidence type="ECO:0000313" key="2">
    <source>
        <dbReference type="Proteomes" id="UP000019486"/>
    </source>
</evidence>
<dbReference type="Proteomes" id="UP000019486">
    <property type="component" value="Unassembled WGS sequence"/>
</dbReference>
<evidence type="ECO:0008006" key="3">
    <source>
        <dbReference type="Google" id="ProtNLM"/>
    </source>
</evidence>
<gene>
    <name evidence="1" type="ORF">N825_21185</name>
</gene>